<feature type="compositionally biased region" description="Basic and acidic residues" evidence="5">
    <location>
        <begin position="123"/>
        <end position="139"/>
    </location>
</feature>
<feature type="transmembrane region" description="Helical" evidence="6">
    <location>
        <begin position="312"/>
        <end position="330"/>
    </location>
</feature>
<dbReference type="InterPro" id="IPR017907">
    <property type="entry name" value="Znf_RING_CS"/>
</dbReference>
<evidence type="ECO:0000313" key="9">
    <source>
        <dbReference type="Proteomes" id="UP001627284"/>
    </source>
</evidence>
<feature type="transmembrane region" description="Helical" evidence="6">
    <location>
        <begin position="282"/>
        <end position="300"/>
    </location>
</feature>
<keyword evidence="2 4" id="KW-0863">Zinc-finger</keyword>
<dbReference type="PROSITE" id="PS50089">
    <property type="entry name" value="ZF_RING_2"/>
    <property type="match status" value="1"/>
</dbReference>
<evidence type="ECO:0000256" key="4">
    <source>
        <dbReference type="PROSITE-ProRule" id="PRU00175"/>
    </source>
</evidence>
<dbReference type="InterPro" id="IPR013083">
    <property type="entry name" value="Znf_RING/FYVE/PHD"/>
</dbReference>
<name>A0ABD2VPX5_9SOLN</name>
<evidence type="ECO:0000256" key="6">
    <source>
        <dbReference type="SAM" id="Phobius"/>
    </source>
</evidence>
<accession>A0ABD2VPX5</accession>
<dbReference type="PANTHER" id="PTHR22894:SF4">
    <property type="entry name" value="E3 UBIQUITIN-PROTEIN LIGASE RNF170-LIKE ISOFORM X1"/>
    <property type="match status" value="1"/>
</dbReference>
<organism evidence="8 9">
    <name type="scientific">Solanum stoloniferum</name>
    <dbReference type="NCBI Taxonomy" id="62892"/>
    <lineage>
        <taxon>Eukaryota</taxon>
        <taxon>Viridiplantae</taxon>
        <taxon>Streptophyta</taxon>
        <taxon>Embryophyta</taxon>
        <taxon>Tracheophyta</taxon>
        <taxon>Spermatophyta</taxon>
        <taxon>Magnoliopsida</taxon>
        <taxon>eudicotyledons</taxon>
        <taxon>Gunneridae</taxon>
        <taxon>Pentapetalae</taxon>
        <taxon>asterids</taxon>
        <taxon>lamiids</taxon>
        <taxon>Solanales</taxon>
        <taxon>Solanaceae</taxon>
        <taxon>Solanoideae</taxon>
        <taxon>Solaneae</taxon>
        <taxon>Solanum</taxon>
    </lineage>
</organism>
<dbReference type="EMBL" id="JBJKTR010000001">
    <property type="protein sequence ID" value="KAL3382351.1"/>
    <property type="molecule type" value="Genomic_DNA"/>
</dbReference>
<reference evidence="8 9" key="1">
    <citation type="submission" date="2024-05" db="EMBL/GenBank/DDBJ databases">
        <title>De novo assembly of an allotetraploid wild potato.</title>
        <authorList>
            <person name="Hosaka A.J."/>
        </authorList>
    </citation>
    <scope>NUCLEOTIDE SEQUENCE [LARGE SCALE GENOMIC DNA]</scope>
    <source>
        <tissue evidence="8">Young leaves</tissue>
    </source>
</reference>
<evidence type="ECO:0000313" key="8">
    <source>
        <dbReference type="EMBL" id="KAL3382351.1"/>
    </source>
</evidence>
<dbReference type="AlphaFoldDB" id="A0ABD2VPX5"/>
<feature type="transmembrane region" description="Helical" evidence="6">
    <location>
        <begin position="243"/>
        <end position="261"/>
    </location>
</feature>
<dbReference type="SMART" id="SM00184">
    <property type="entry name" value="RING"/>
    <property type="match status" value="1"/>
</dbReference>
<dbReference type="PANTHER" id="PTHR22894">
    <property type="entry name" value="RING-TYPE DOMAIN-CONTAINING PROTEIN"/>
    <property type="match status" value="1"/>
</dbReference>
<keyword evidence="6" id="KW-1133">Transmembrane helix</keyword>
<feature type="compositionally biased region" description="Polar residues" evidence="5">
    <location>
        <begin position="106"/>
        <end position="115"/>
    </location>
</feature>
<evidence type="ECO:0000256" key="1">
    <source>
        <dbReference type="ARBA" id="ARBA00022723"/>
    </source>
</evidence>
<keyword evidence="6" id="KW-0472">Membrane</keyword>
<dbReference type="InterPro" id="IPR018957">
    <property type="entry name" value="Znf_C3HC4_RING-type"/>
</dbReference>
<evidence type="ECO:0000256" key="2">
    <source>
        <dbReference type="ARBA" id="ARBA00022771"/>
    </source>
</evidence>
<keyword evidence="3" id="KW-0862">Zinc</keyword>
<keyword evidence="1" id="KW-0479">Metal-binding</keyword>
<proteinExistence type="predicted"/>
<keyword evidence="6" id="KW-0812">Transmembrane</keyword>
<dbReference type="PROSITE" id="PS00518">
    <property type="entry name" value="ZF_RING_1"/>
    <property type="match status" value="1"/>
</dbReference>
<dbReference type="InterPro" id="IPR001841">
    <property type="entry name" value="Znf_RING"/>
</dbReference>
<sequence length="349" mass="39624">MLESVRLGSKFPARHQHFRIYKNKLSKQKVLRFPLFLLSMKFFLNSIPLRNRRQNPNPIPPSPAMLSDLASDSGDGRQEEAASSSSSAVMNSDDEEEDMGYESPENEVSTTSFSGTEIEDEQEGNREPTAEDEDRRELDGASSKSLVVVEAENAFLRTEKPPTDDCCPICFGNFVVPCQGPCGHWYCGGCILQYWNYGAALQPCNCPMCSRKLTDLTPEASLYSQQDAEVIEVLKKVRKYNRLFIGGTYGLMLKVLGLPFYMKRVFNEMMNPDRPGAHLNKLRIFAMFLGLLYTFSPFDFLRIGRQNVIDVFDYSAIALSSVLYLVGLYLRRRRFHHVREMAEADFAGH</sequence>
<dbReference type="GO" id="GO:0008270">
    <property type="term" value="F:zinc ion binding"/>
    <property type="evidence" value="ECO:0007669"/>
    <property type="project" value="UniProtKB-KW"/>
</dbReference>
<gene>
    <name evidence="8" type="ORF">AABB24_002084</name>
</gene>
<dbReference type="Pfam" id="PF00097">
    <property type="entry name" value="zf-C3HC4"/>
    <property type="match status" value="1"/>
</dbReference>
<evidence type="ECO:0000256" key="3">
    <source>
        <dbReference type="ARBA" id="ARBA00022833"/>
    </source>
</evidence>
<dbReference type="Gene3D" id="3.30.40.10">
    <property type="entry name" value="Zinc/RING finger domain, C3HC4 (zinc finger)"/>
    <property type="match status" value="1"/>
</dbReference>
<dbReference type="Proteomes" id="UP001627284">
    <property type="component" value="Unassembled WGS sequence"/>
</dbReference>
<dbReference type="InterPro" id="IPR038896">
    <property type="entry name" value="RNF170"/>
</dbReference>
<feature type="region of interest" description="Disordered" evidence="5">
    <location>
        <begin position="50"/>
        <end position="143"/>
    </location>
</feature>
<evidence type="ECO:0000259" key="7">
    <source>
        <dbReference type="PROSITE" id="PS50089"/>
    </source>
</evidence>
<comment type="caution">
    <text evidence="8">The sequence shown here is derived from an EMBL/GenBank/DDBJ whole genome shotgun (WGS) entry which is preliminary data.</text>
</comment>
<feature type="domain" description="RING-type" evidence="7">
    <location>
        <begin position="167"/>
        <end position="210"/>
    </location>
</feature>
<dbReference type="SUPFAM" id="SSF57850">
    <property type="entry name" value="RING/U-box"/>
    <property type="match status" value="1"/>
</dbReference>
<evidence type="ECO:0000256" key="5">
    <source>
        <dbReference type="SAM" id="MobiDB-lite"/>
    </source>
</evidence>
<protein>
    <recommendedName>
        <fullName evidence="7">RING-type domain-containing protein</fullName>
    </recommendedName>
</protein>
<keyword evidence="9" id="KW-1185">Reference proteome</keyword>